<keyword evidence="1" id="KW-0732">Signal</keyword>
<reference evidence="2 3" key="1">
    <citation type="submission" date="2019-06" db="EMBL/GenBank/DDBJ databases">
        <title>Genome sequence of Rhodobacteraceae bacterium D4M1.</title>
        <authorList>
            <person name="Cao J."/>
        </authorList>
    </citation>
    <scope>NUCLEOTIDE SEQUENCE [LARGE SCALE GENOMIC DNA]</scope>
    <source>
        <strain evidence="2 3">D4M1</strain>
    </source>
</reference>
<dbReference type="AlphaFoldDB" id="A0A5B8FVA1"/>
<organism evidence="2 3">
    <name type="scientific">Paroceanicella profunda</name>
    <dbReference type="NCBI Taxonomy" id="2579971"/>
    <lineage>
        <taxon>Bacteria</taxon>
        <taxon>Pseudomonadati</taxon>
        <taxon>Pseudomonadota</taxon>
        <taxon>Alphaproteobacteria</taxon>
        <taxon>Rhodobacterales</taxon>
        <taxon>Paracoccaceae</taxon>
        <taxon>Paroceanicella</taxon>
    </lineage>
</organism>
<feature type="signal peptide" evidence="1">
    <location>
        <begin position="1"/>
        <end position="27"/>
    </location>
</feature>
<protein>
    <submittedName>
        <fullName evidence="2">Uncharacterized protein</fullName>
    </submittedName>
</protein>
<evidence type="ECO:0000313" key="3">
    <source>
        <dbReference type="Proteomes" id="UP000305888"/>
    </source>
</evidence>
<sequence length="226" mass="24246">MTSHKKATGFRLPRTLAAGLALFTALAGCTMEPRSLEEIVNKGMWQRVPKTAAWVPAPSALIVLQRSVDGHSTQRITLANDTASKGENFIQMRAGTGNNLPWGRPAQYDTLLSDIGGATPAPFEDLSPGQMFTGQDALGPYTFATANPKPGMNCVYVLRRLDSDRLWIQTTDSYVDFQMRNCVTGPVAQAMIPFTTAMTAGTMARGPQGTVPASLPNLSPFAAPTQ</sequence>
<dbReference type="EMBL" id="CP040818">
    <property type="protein sequence ID" value="QDL92355.1"/>
    <property type="molecule type" value="Genomic_DNA"/>
</dbReference>
<proteinExistence type="predicted"/>
<dbReference type="RefSeq" id="WP_138573103.1">
    <property type="nucleotide sequence ID" value="NZ_CP040818.1"/>
</dbReference>
<accession>A0A5B8FVA1</accession>
<evidence type="ECO:0000313" key="2">
    <source>
        <dbReference type="EMBL" id="QDL92355.1"/>
    </source>
</evidence>
<gene>
    <name evidence="2" type="ORF">FDP22_11560</name>
</gene>
<dbReference type="InterPro" id="IPR031482">
    <property type="entry name" value="CBP_BcsN"/>
</dbReference>
<dbReference type="Pfam" id="PF17038">
    <property type="entry name" value="CBP_BcsN"/>
    <property type="match status" value="1"/>
</dbReference>
<name>A0A5B8FVA1_9RHOB</name>
<dbReference type="PROSITE" id="PS51257">
    <property type="entry name" value="PROKAR_LIPOPROTEIN"/>
    <property type="match status" value="1"/>
</dbReference>
<feature type="chain" id="PRO_5022723900" evidence="1">
    <location>
        <begin position="28"/>
        <end position="226"/>
    </location>
</feature>
<dbReference type="KEGG" id="ppru:FDP22_11560"/>
<dbReference type="OrthoDB" id="7856340at2"/>
<keyword evidence="3" id="KW-1185">Reference proteome</keyword>
<evidence type="ECO:0000256" key="1">
    <source>
        <dbReference type="SAM" id="SignalP"/>
    </source>
</evidence>
<dbReference type="Proteomes" id="UP000305888">
    <property type="component" value="Chromosome"/>
</dbReference>